<dbReference type="GO" id="GO:0031490">
    <property type="term" value="F:chromatin DNA binding"/>
    <property type="evidence" value="ECO:0007669"/>
    <property type="project" value="TreeGrafter"/>
</dbReference>
<evidence type="ECO:0000256" key="2">
    <source>
        <dbReference type="SAM" id="Phobius"/>
    </source>
</evidence>
<evidence type="ECO:0000256" key="1">
    <source>
        <dbReference type="SAM" id="MobiDB-lite"/>
    </source>
</evidence>
<evidence type="ECO:0000259" key="3">
    <source>
        <dbReference type="PROSITE" id="PS50954"/>
    </source>
</evidence>
<dbReference type="InterPro" id="IPR011015">
    <property type="entry name" value="LEM/LEM-like_dom_sf"/>
</dbReference>
<dbReference type="PROSITE" id="PS50954">
    <property type="entry name" value="LEM"/>
    <property type="match status" value="1"/>
</dbReference>
<feature type="region of interest" description="Disordered" evidence="1">
    <location>
        <begin position="126"/>
        <end position="194"/>
    </location>
</feature>
<dbReference type="CDD" id="cd12934">
    <property type="entry name" value="LEM"/>
    <property type="match status" value="1"/>
</dbReference>
<feature type="domain" description="LEM" evidence="3">
    <location>
        <begin position="14"/>
        <end position="58"/>
    </location>
</feature>
<dbReference type="PANTHER" id="PTHR13428:SF12">
    <property type="entry name" value="INNER NUCLEAR MEMBRANE PROTEIN MAN1"/>
    <property type="match status" value="1"/>
</dbReference>
<dbReference type="GO" id="GO:0030514">
    <property type="term" value="P:negative regulation of BMP signaling pathway"/>
    <property type="evidence" value="ECO:0007669"/>
    <property type="project" value="TreeGrafter"/>
</dbReference>
<evidence type="ECO:0000313" key="5">
    <source>
        <dbReference type="Proteomes" id="UP001176961"/>
    </source>
</evidence>
<reference evidence="4" key="1">
    <citation type="submission" date="2023-07" db="EMBL/GenBank/DDBJ databases">
        <authorList>
            <consortium name="CYATHOMIX"/>
        </authorList>
    </citation>
    <scope>NUCLEOTIDE SEQUENCE</scope>
    <source>
        <strain evidence="4">N/A</strain>
    </source>
</reference>
<feature type="region of interest" description="Disordered" evidence="1">
    <location>
        <begin position="57"/>
        <end position="78"/>
    </location>
</feature>
<dbReference type="EMBL" id="CATQJL010000112">
    <property type="protein sequence ID" value="CAJ0592946.1"/>
    <property type="molecule type" value="Genomic_DNA"/>
</dbReference>
<dbReference type="Proteomes" id="UP001176961">
    <property type="component" value="Unassembled WGS sequence"/>
</dbReference>
<organism evidence="4 5">
    <name type="scientific">Cylicocyclus nassatus</name>
    <name type="common">Nematode worm</name>
    <dbReference type="NCBI Taxonomy" id="53992"/>
    <lineage>
        <taxon>Eukaryota</taxon>
        <taxon>Metazoa</taxon>
        <taxon>Ecdysozoa</taxon>
        <taxon>Nematoda</taxon>
        <taxon>Chromadorea</taxon>
        <taxon>Rhabditida</taxon>
        <taxon>Rhabditina</taxon>
        <taxon>Rhabditomorpha</taxon>
        <taxon>Strongyloidea</taxon>
        <taxon>Strongylidae</taxon>
        <taxon>Cylicocyclus</taxon>
    </lineage>
</organism>
<name>A0AA36GHM3_CYLNA</name>
<dbReference type="AlphaFoldDB" id="A0AA36GHM3"/>
<proteinExistence type="predicted"/>
<dbReference type="FunFam" id="1.10.720.40:FF:000001">
    <property type="entry name" value="LEM domain containing 2, isoform CRA_a"/>
    <property type="match status" value="1"/>
</dbReference>
<keyword evidence="5" id="KW-1185">Reference proteome</keyword>
<dbReference type="PANTHER" id="PTHR13428">
    <property type="entry name" value="INNER NUCLEAR MEMBRANE PROTEIN MAN1 LEM DOMAIN CONTAINING PROTEIN"/>
    <property type="match status" value="1"/>
</dbReference>
<sequence length="263" mass="29836">MFRYRSLRIQQSFEMDLDNLSDNELRQQLTALGQSVGPLTPSTRTVYIKKLKNLLQMQDDAPVNPPTPPSRRNPRSYEGRNCSIALTSQLLEWPWTFKRKCVTVDALNADSECVKYVEDDFVDEDEDEPLTQLRDERIISGSPKARRNERPVNGSPRAVRSEKVLSGSPKAKPVNRSPQLSFDDGSDGEMGGHESVRYLSPEEMELETTYNNRSFAGSPVVPTPGNIKKVLLALCLLTMVVFVFYLSDRVHRQTAEKEIEDEL</sequence>
<dbReference type="GO" id="GO:0006998">
    <property type="term" value="P:nuclear envelope organization"/>
    <property type="evidence" value="ECO:0007669"/>
    <property type="project" value="TreeGrafter"/>
</dbReference>
<keyword evidence="2" id="KW-0812">Transmembrane</keyword>
<dbReference type="Gene3D" id="1.10.720.40">
    <property type="match status" value="1"/>
</dbReference>
<dbReference type="SUPFAM" id="SSF63451">
    <property type="entry name" value="LEM domain"/>
    <property type="match status" value="1"/>
</dbReference>
<comment type="caution">
    <text evidence="4">The sequence shown here is derived from an EMBL/GenBank/DDBJ whole genome shotgun (WGS) entry which is preliminary data.</text>
</comment>
<protein>
    <recommendedName>
        <fullName evidence="3">LEM domain-containing protein</fullName>
    </recommendedName>
</protein>
<gene>
    <name evidence="4" type="ORF">CYNAS_LOCUS4929</name>
</gene>
<keyword evidence="2" id="KW-0472">Membrane</keyword>
<feature type="transmembrane region" description="Helical" evidence="2">
    <location>
        <begin position="230"/>
        <end position="247"/>
    </location>
</feature>
<dbReference type="SMART" id="SM00540">
    <property type="entry name" value="LEM"/>
    <property type="match status" value="1"/>
</dbReference>
<dbReference type="InterPro" id="IPR003887">
    <property type="entry name" value="LEM_dom"/>
</dbReference>
<keyword evidence="2" id="KW-1133">Transmembrane helix</keyword>
<dbReference type="Pfam" id="PF03020">
    <property type="entry name" value="LEM"/>
    <property type="match status" value="1"/>
</dbReference>
<dbReference type="InterPro" id="IPR052277">
    <property type="entry name" value="INM_ESCRT-Associated"/>
</dbReference>
<evidence type="ECO:0000313" key="4">
    <source>
        <dbReference type="EMBL" id="CAJ0592946.1"/>
    </source>
</evidence>
<accession>A0AA36GHM3</accession>